<organism evidence="5 6">
    <name type="scientific">Rubus argutus</name>
    <name type="common">Southern blackberry</name>
    <dbReference type="NCBI Taxonomy" id="59490"/>
    <lineage>
        <taxon>Eukaryota</taxon>
        <taxon>Viridiplantae</taxon>
        <taxon>Streptophyta</taxon>
        <taxon>Embryophyta</taxon>
        <taxon>Tracheophyta</taxon>
        <taxon>Spermatophyta</taxon>
        <taxon>Magnoliopsida</taxon>
        <taxon>eudicotyledons</taxon>
        <taxon>Gunneridae</taxon>
        <taxon>Pentapetalae</taxon>
        <taxon>rosids</taxon>
        <taxon>fabids</taxon>
        <taxon>Rosales</taxon>
        <taxon>Rosaceae</taxon>
        <taxon>Rosoideae</taxon>
        <taxon>Rosoideae incertae sedis</taxon>
        <taxon>Rubus</taxon>
    </lineage>
</organism>
<keyword evidence="3" id="KW-0862">Zinc</keyword>
<evidence type="ECO:0000256" key="1">
    <source>
        <dbReference type="ARBA" id="ARBA00022723"/>
    </source>
</evidence>
<dbReference type="InterPro" id="IPR018957">
    <property type="entry name" value="Znf_C3HC4_RING-type"/>
</dbReference>
<dbReference type="SUPFAM" id="SSF57850">
    <property type="entry name" value="RING/U-box"/>
    <property type="match status" value="1"/>
</dbReference>
<name>A0AAW1WN71_RUBAR</name>
<dbReference type="Pfam" id="PF00097">
    <property type="entry name" value="zf-C3HC4"/>
    <property type="match status" value="1"/>
</dbReference>
<dbReference type="GO" id="GO:0008270">
    <property type="term" value="F:zinc ion binding"/>
    <property type="evidence" value="ECO:0007669"/>
    <property type="project" value="UniProtKB-KW"/>
</dbReference>
<feature type="domain" description="Zinc finger C3HC4 RING-type" evidence="4">
    <location>
        <begin position="126"/>
        <end position="150"/>
    </location>
</feature>
<keyword evidence="2" id="KW-0863">Zinc-finger</keyword>
<dbReference type="Gene3D" id="3.30.40.10">
    <property type="entry name" value="Zinc/RING finger domain, C3HC4 (zinc finger)"/>
    <property type="match status" value="1"/>
</dbReference>
<accession>A0AAW1WN71</accession>
<dbReference type="Proteomes" id="UP001457282">
    <property type="component" value="Unassembled WGS sequence"/>
</dbReference>
<keyword evidence="1" id="KW-0479">Metal-binding</keyword>
<gene>
    <name evidence="5" type="ORF">M0R45_033405</name>
</gene>
<evidence type="ECO:0000256" key="3">
    <source>
        <dbReference type="ARBA" id="ARBA00022833"/>
    </source>
</evidence>
<sequence>MYSSQSDDDQISPSGYFFDQLRTGDGRIIDFLTAVANLDFGATSLAYNELMSVQSEISGSSFSDKLQPILPKAFSFLDSQATSQLYFSPSVTDQPASAAREYKASIEAMEKVTVTEGLKGAGAEAKEMPCKHWFHLPCIEKWLGKYTYCPPFSFAVPGVVLVMLIMKTCWKT</sequence>
<dbReference type="AlphaFoldDB" id="A0AAW1WN71"/>
<dbReference type="InterPro" id="IPR013083">
    <property type="entry name" value="Znf_RING/FYVE/PHD"/>
</dbReference>
<evidence type="ECO:0000259" key="4">
    <source>
        <dbReference type="Pfam" id="PF00097"/>
    </source>
</evidence>
<evidence type="ECO:0000256" key="2">
    <source>
        <dbReference type="ARBA" id="ARBA00022771"/>
    </source>
</evidence>
<proteinExistence type="predicted"/>
<dbReference type="EMBL" id="JBEDUW010000006">
    <property type="protein sequence ID" value="KAK9925064.1"/>
    <property type="molecule type" value="Genomic_DNA"/>
</dbReference>
<protein>
    <recommendedName>
        <fullName evidence="4">Zinc finger C3HC4 RING-type domain-containing protein</fullName>
    </recommendedName>
</protein>
<evidence type="ECO:0000313" key="5">
    <source>
        <dbReference type="EMBL" id="KAK9925064.1"/>
    </source>
</evidence>
<evidence type="ECO:0000313" key="6">
    <source>
        <dbReference type="Proteomes" id="UP001457282"/>
    </source>
</evidence>
<reference evidence="5 6" key="1">
    <citation type="journal article" date="2023" name="G3 (Bethesda)">
        <title>A chromosome-length genome assembly and annotation of blackberry (Rubus argutus, cv. 'Hillquist').</title>
        <authorList>
            <person name="Bruna T."/>
            <person name="Aryal R."/>
            <person name="Dudchenko O."/>
            <person name="Sargent D.J."/>
            <person name="Mead D."/>
            <person name="Buti M."/>
            <person name="Cavallini A."/>
            <person name="Hytonen T."/>
            <person name="Andres J."/>
            <person name="Pham M."/>
            <person name="Weisz D."/>
            <person name="Mascagni F."/>
            <person name="Usai G."/>
            <person name="Natali L."/>
            <person name="Bassil N."/>
            <person name="Fernandez G.E."/>
            <person name="Lomsadze A."/>
            <person name="Armour M."/>
            <person name="Olukolu B."/>
            <person name="Poorten T."/>
            <person name="Britton C."/>
            <person name="Davik J."/>
            <person name="Ashrafi H."/>
            <person name="Aiden E.L."/>
            <person name="Borodovsky M."/>
            <person name="Worthington M."/>
        </authorList>
    </citation>
    <scope>NUCLEOTIDE SEQUENCE [LARGE SCALE GENOMIC DNA]</scope>
    <source>
        <strain evidence="5">PI 553951</strain>
    </source>
</reference>
<comment type="caution">
    <text evidence="5">The sequence shown here is derived from an EMBL/GenBank/DDBJ whole genome shotgun (WGS) entry which is preliminary data.</text>
</comment>
<keyword evidence="6" id="KW-1185">Reference proteome</keyword>